<dbReference type="InterPro" id="IPR002018">
    <property type="entry name" value="CarbesteraseB"/>
</dbReference>
<evidence type="ECO:0000256" key="1">
    <source>
        <dbReference type="ARBA" id="ARBA00005964"/>
    </source>
</evidence>
<keyword evidence="3 6" id="KW-0378">Hydrolase</keyword>
<evidence type="ECO:0000256" key="4">
    <source>
        <dbReference type="ARBA" id="ARBA00023157"/>
    </source>
</evidence>
<evidence type="ECO:0000313" key="9">
    <source>
        <dbReference type="EMBL" id="CAB0037398.1"/>
    </source>
</evidence>
<accession>A0A6H5IPE3</accession>
<evidence type="ECO:0000256" key="2">
    <source>
        <dbReference type="ARBA" id="ARBA00022487"/>
    </source>
</evidence>
<dbReference type="InterPro" id="IPR019826">
    <property type="entry name" value="Carboxylesterase_B_AS"/>
</dbReference>
<comment type="similarity">
    <text evidence="1 6">Belongs to the type-B carboxylesterase/lipase family.</text>
</comment>
<dbReference type="PANTHER" id="PTHR43142:SF1">
    <property type="entry name" value="CARBOXYLIC ESTER HYDROLASE"/>
    <property type="match status" value="1"/>
</dbReference>
<evidence type="ECO:0000256" key="3">
    <source>
        <dbReference type="ARBA" id="ARBA00022801"/>
    </source>
</evidence>
<dbReference type="EMBL" id="CADCXV010000852">
    <property type="protein sequence ID" value="CAB0037398.1"/>
    <property type="molecule type" value="Genomic_DNA"/>
</dbReference>
<gene>
    <name evidence="9" type="ORF">TBRA_LOCUS9228</name>
</gene>
<keyword evidence="4" id="KW-1015">Disulfide bond</keyword>
<reference evidence="9 10" key="1">
    <citation type="submission" date="2020-02" db="EMBL/GenBank/DDBJ databases">
        <authorList>
            <person name="Ferguson B K."/>
        </authorList>
    </citation>
    <scope>NUCLEOTIDE SEQUENCE [LARGE SCALE GENOMIC DNA]</scope>
</reference>
<protein>
    <recommendedName>
        <fullName evidence="6">Carboxylic ester hydrolase</fullName>
        <ecNumber evidence="6">3.1.1.-</ecNumber>
    </recommendedName>
</protein>
<evidence type="ECO:0000256" key="7">
    <source>
        <dbReference type="SAM" id="Phobius"/>
    </source>
</evidence>
<feature type="domain" description="Carboxylesterase type B" evidence="8">
    <location>
        <begin position="70"/>
        <end position="221"/>
    </location>
</feature>
<dbReference type="PROSITE" id="PS00122">
    <property type="entry name" value="CARBOXYLESTERASE_B_1"/>
    <property type="match status" value="1"/>
</dbReference>
<dbReference type="Gene3D" id="3.40.50.1820">
    <property type="entry name" value="alpha/beta hydrolase"/>
    <property type="match status" value="1"/>
</dbReference>
<dbReference type="PANTHER" id="PTHR43142">
    <property type="entry name" value="CARBOXYLIC ESTER HYDROLASE"/>
    <property type="match status" value="1"/>
</dbReference>
<name>A0A6H5IPE3_9HYME</name>
<organism evidence="9 10">
    <name type="scientific">Trichogramma brassicae</name>
    <dbReference type="NCBI Taxonomy" id="86971"/>
    <lineage>
        <taxon>Eukaryota</taxon>
        <taxon>Metazoa</taxon>
        <taxon>Ecdysozoa</taxon>
        <taxon>Arthropoda</taxon>
        <taxon>Hexapoda</taxon>
        <taxon>Insecta</taxon>
        <taxon>Pterygota</taxon>
        <taxon>Neoptera</taxon>
        <taxon>Endopterygota</taxon>
        <taxon>Hymenoptera</taxon>
        <taxon>Apocrita</taxon>
        <taxon>Proctotrupomorpha</taxon>
        <taxon>Chalcidoidea</taxon>
        <taxon>Trichogrammatidae</taxon>
        <taxon>Trichogramma</taxon>
    </lineage>
</organism>
<feature type="transmembrane region" description="Helical" evidence="7">
    <location>
        <begin position="36"/>
        <end position="56"/>
    </location>
</feature>
<evidence type="ECO:0000256" key="5">
    <source>
        <dbReference type="ARBA" id="ARBA00023180"/>
    </source>
</evidence>
<proteinExistence type="inferred from homology"/>
<keyword evidence="7" id="KW-1133">Transmembrane helix</keyword>
<feature type="transmembrane region" description="Helical" evidence="7">
    <location>
        <begin position="6"/>
        <end position="24"/>
    </location>
</feature>
<dbReference type="Proteomes" id="UP000479190">
    <property type="component" value="Unassembled WGS sequence"/>
</dbReference>
<keyword evidence="2" id="KW-0719">Serine esterase</keyword>
<dbReference type="SUPFAM" id="SSF53474">
    <property type="entry name" value="alpha/beta-Hydrolases"/>
    <property type="match status" value="1"/>
</dbReference>
<dbReference type="GO" id="GO:0052689">
    <property type="term" value="F:carboxylic ester hydrolase activity"/>
    <property type="evidence" value="ECO:0007669"/>
    <property type="project" value="UniProtKB-KW"/>
</dbReference>
<keyword evidence="5" id="KW-0325">Glycoprotein</keyword>
<evidence type="ECO:0000256" key="6">
    <source>
        <dbReference type="RuleBase" id="RU361235"/>
    </source>
</evidence>
<keyword evidence="10" id="KW-1185">Reference proteome</keyword>
<dbReference type="AlphaFoldDB" id="A0A6H5IPE3"/>
<evidence type="ECO:0000259" key="8">
    <source>
        <dbReference type="Pfam" id="PF00135"/>
    </source>
</evidence>
<dbReference type="InterPro" id="IPR029058">
    <property type="entry name" value="AB_hydrolase_fold"/>
</dbReference>
<evidence type="ECO:0000313" key="10">
    <source>
        <dbReference type="Proteomes" id="UP000479190"/>
    </source>
</evidence>
<keyword evidence="7" id="KW-0812">Transmembrane</keyword>
<sequence length="636" mass="71348">MLLKKYQFFFIFVFLFVLAPLFNFHQIVEFLGVSSLLFCMIIIASSSTTAFPKAIWRSLPDLDRSIFSMIVDTLSGKLRGSKETCKDSEDGRFYYSFKGIPYAEPPTGQLRFRDPVAVKPWKGVRDALAHGANCPQSDFITSSIGGSDDCLYLNVYTSAKSIGEGDGFESPPQRLRPTMVWIHGGGFMFGSGDDTLYGPDYFMTKDIVLVTINYRLGALGIHTDFYKRIILFSHIIVYYIVKIGTGFLNLEDELAPGNQGLKDQVLALKWIRDNIASFGGDPENVTIFGESAGGASVHYLSISPMAKGLFHKVISQSGVIFNPWARMPANSARKCVYKLCDKLGISTRDHKEIIDQLRSVDCLDIVRAQEQVLTPEEKASFLFPFGPGTDALSPEPFMARDPVELAAAQGVQLPLLLGHNTREGILFLRYCHNMDTFNGDLKKYLHPHAVELMKSYDLSSDDLKQVYFEDSRISQANRDKFLDLIGDLYFNEGIQRLAKVQVRVSSAPTYLYRFSYDSDVSALKAMLGALDIGGTSHGDELQKLFRARLMDTMLAGGLVKGSQAYKVMQRMIEMWVNFSATGRPTPEPSELVPIYWQPVNDGDVLRYMDIGSGLRMKVDLNLEQRFLSRRICQPKL</sequence>
<dbReference type="OrthoDB" id="19653at2759"/>
<feature type="domain" description="Carboxylesterase type B" evidence="8">
    <location>
        <begin position="246"/>
        <end position="620"/>
    </location>
</feature>
<dbReference type="Pfam" id="PF00135">
    <property type="entry name" value="COesterase"/>
    <property type="match status" value="2"/>
</dbReference>
<dbReference type="EC" id="3.1.1.-" evidence="6"/>
<keyword evidence="7" id="KW-0472">Membrane</keyword>